<sequence length="79" mass="9126">MFQWEQEAKAAEDLDKMRKIEKEDFGDDLALSIINKNKARAAESNNFFDSLINKYAKAAEKPKKKTNTRTTRSSSRKNN</sequence>
<keyword evidence="3" id="KW-1185">Reference proteome</keyword>
<evidence type="ECO:0000313" key="3">
    <source>
        <dbReference type="Proteomes" id="UP000479190"/>
    </source>
</evidence>
<protein>
    <submittedName>
        <fullName evidence="2">Uncharacterized protein</fullName>
    </submittedName>
</protein>
<dbReference type="Proteomes" id="UP000479190">
    <property type="component" value="Unassembled WGS sequence"/>
</dbReference>
<proteinExistence type="predicted"/>
<dbReference type="EMBL" id="CADCXV010000935">
    <property type="protein sequence ID" value="CAB0039064.1"/>
    <property type="molecule type" value="Genomic_DNA"/>
</dbReference>
<evidence type="ECO:0000313" key="2">
    <source>
        <dbReference type="EMBL" id="CAB0039064.1"/>
    </source>
</evidence>
<gene>
    <name evidence="2" type="ORF">TBRA_LOCUS10824</name>
</gene>
<dbReference type="OrthoDB" id="110024at2759"/>
<evidence type="ECO:0000256" key="1">
    <source>
        <dbReference type="SAM" id="MobiDB-lite"/>
    </source>
</evidence>
<feature type="region of interest" description="Disordered" evidence="1">
    <location>
        <begin position="58"/>
        <end position="79"/>
    </location>
</feature>
<name>A0A6H5IQF5_9HYME</name>
<dbReference type="AlphaFoldDB" id="A0A6H5IQF5"/>
<organism evidence="2 3">
    <name type="scientific">Trichogramma brassicae</name>
    <dbReference type="NCBI Taxonomy" id="86971"/>
    <lineage>
        <taxon>Eukaryota</taxon>
        <taxon>Metazoa</taxon>
        <taxon>Ecdysozoa</taxon>
        <taxon>Arthropoda</taxon>
        <taxon>Hexapoda</taxon>
        <taxon>Insecta</taxon>
        <taxon>Pterygota</taxon>
        <taxon>Neoptera</taxon>
        <taxon>Endopterygota</taxon>
        <taxon>Hymenoptera</taxon>
        <taxon>Apocrita</taxon>
        <taxon>Proctotrupomorpha</taxon>
        <taxon>Chalcidoidea</taxon>
        <taxon>Trichogrammatidae</taxon>
        <taxon>Trichogramma</taxon>
    </lineage>
</organism>
<reference evidence="2 3" key="1">
    <citation type="submission" date="2020-02" db="EMBL/GenBank/DDBJ databases">
        <authorList>
            <person name="Ferguson B K."/>
        </authorList>
    </citation>
    <scope>NUCLEOTIDE SEQUENCE [LARGE SCALE GENOMIC DNA]</scope>
</reference>
<accession>A0A6H5IQF5</accession>